<dbReference type="OrthoDB" id="1046782at2759"/>
<organism evidence="2 3">
    <name type="scientific">Lophiotrema nucula</name>
    <dbReference type="NCBI Taxonomy" id="690887"/>
    <lineage>
        <taxon>Eukaryota</taxon>
        <taxon>Fungi</taxon>
        <taxon>Dikarya</taxon>
        <taxon>Ascomycota</taxon>
        <taxon>Pezizomycotina</taxon>
        <taxon>Dothideomycetes</taxon>
        <taxon>Pleosporomycetidae</taxon>
        <taxon>Pleosporales</taxon>
        <taxon>Lophiotremataceae</taxon>
        <taxon>Lophiotrema</taxon>
    </lineage>
</organism>
<evidence type="ECO:0000256" key="1">
    <source>
        <dbReference type="SAM" id="SignalP"/>
    </source>
</evidence>
<dbReference type="Proteomes" id="UP000799770">
    <property type="component" value="Unassembled WGS sequence"/>
</dbReference>
<reference evidence="2" key="1">
    <citation type="journal article" date="2020" name="Stud. Mycol.">
        <title>101 Dothideomycetes genomes: a test case for predicting lifestyles and emergence of pathogens.</title>
        <authorList>
            <person name="Haridas S."/>
            <person name="Albert R."/>
            <person name="Binder M."/>
            <person name="Bloem J."/>
            <person name="Labutti K."/>
            <person name="Salamov A."/>
            <person name="Andreopoulos B."/>
            <person name="Baker S."/>
            <person name="Barry K."/>
            <person name="Bills G."/>
            <person name="Bluhm B."/>
            <person name="Cannon C."/>
            <person name="Castanera R."/>
            <person name="Culley D."/>
            <person name="Daum C."/>
            <person name="Ezra D."/>
            <person name="Gonzalez J."/>
            <person name="Henrissat B."/>
            <person name="Kuo A."/>
            <person name="Liang C."/>
            <person name="Lipzen A."/>
            <person name="Lutzoni F."/>
            <person name="Magnuson J."/>
            <person name="Mondo S."/>
            <person name="Nolan M."/>
            <person name="Ohm R."/>
            <person name="Pangilinan J."/>
            <person name="Park H.-J."/>
            <person name="Ramirez L."/>
            <person name="Alfaro M."/>
            <person name="Sun H."/>
            <person name="Tritt A."/>
            <person name="Yoshinaga Y."/>
            <person name="Zwiers L.-H."/>
            <person name="Turgeon B."/>
            <person name="Goodwin S."/>
            <person name="Spatafora J."/>
            <person name="Crous P."/>
            <person name="Grigoriev I."/>
        </authorList>
    </citation>
    <scope>NUCLEOTIDE SEQUENCE</scope>
    <source>
        <strain evidence="2">CBS 627.86</strain>
    </source>
</reference>
<feature type="signal peptide" evidence="1">
    <location>
        <begin position="1"/>
        <end position="18"/>
    </location>
</feature>
<dbReference type="AlphaFoldDB" id="A0A6A5ZMS5"/>
<name>A0A6A5ZMS5_9PLEO</name>
<proteinExistence type="predicted"/>
<accession>A0A6A5ZMS5</accession>
<dbReference type="Pfam" id="PF03659">
    <property type="entry name" value="Glyco_hydro_71"/>
    <property type="match status" value="1"/>
</dbReference>
<dbReference type="InterPro" id="IPR005197">
    <property type="entry name" value="Glyco_hydro_71"/>
</dbReference>
<dbReference type="GO" id="GO:0051118">
    <property type="term" value="F:glucan endo-1,3-alpha-glucosidase activity"/>
    <property type="evidence" value="ECO:0007669"/>
    <property type="project" value="InterPro"/>
</dbReference>
<evidence type="ECO:0008006" key="4">
    <source>
        <dbReference type="Google" id="ProtNLM"/>
    </source>
</evidence>
<evidence type="ECO:0000313" key="3">
    <source>
        <dbReference type="Proteomes" id="UP000799770"/>
    </source>
</evidence>
<keyword evidence="3" id="KW-1185">Reference proteome</keyword>
<dbReference type="EMBL" id="ML977313">
    <property type="protein sequence ID" value="KAF2120535.1"/>
    <property type="molecule type" value="Genomic_DNA"/>
</dbReference>
<feature type="chain" id="PRO_5025352291" description="Chitinase" evidence="1">
    <location>
        <begin position="19"/>
        <end position="59"/>
    </location>
</feature>
<protein>
    <recommendedName>
        <fullName evidence="4">Chitinase</fullName>
    </recommendedName>
</protein>
<gene>
    <name evidence="2" type="ORF">BDV96DRAFT_565044</name>
</gene>
<keyword evidence="1" id="KW-0732">Signal</keyword>
<sequence>MLSLLFTVVLSFCLRVQAATVFAHFMISNTGNYNYQDFVDDISKAQEAHIDGFALNIGW</sequence>
<evidence type="ECO:0000313" key="2">
    <source>
        <dbReference type="EMBL" id="KAF2120535.1"/>
    </source>
</evidence>